<feature type="binding site" evidence="18">
    <location>
        <position position="135"/>
    </location>
    <ligand>
        <name>(6S)-NADPHX</name>
        <dbReference type="ChEBI" id="CHEBI:64076"/>
    </ligand>
</feature>
<dbReference type="RefSeq" id="WP_320425058.1">
    <property type="nucleotide sequence ID" value="NZ_JAXCLA010000007.1"/>
</dbReference>
<feature type="signal peptide" evidence="20">
    <location>
        <begin position="1"/>
        <end position="23"/>
    </location>
</feature>
<keyword evidence="7 17" id="KW-0067">ATP-binding</keyword>
<evidence type="ECO:0000256" key="16">
    <source>
        <dbReference type="ARBA" id="ARBA00049209"/>
    </source>
</evidence>
<comment type="caution">
    <text evidence="18">Lacks conserved residue(s) required for the propagation of feature annotation.</text>
</comment>
<comment type="function">
    <text evidence="18">Catalyzes the epimerization of the S- and R-forms of NAD(P)HX, a damaged form of NAD(P)H that is a result of enzymatic or heat-dependent hydration. This is a prerequisite for the S-specific NAD(P)H-hydrate dehydratase to allow the repair of both epimers of NAD(P)HX.</text>
</comment>
<proteinExistence type="inferred from homology"/>
<evidence type="ECO:0000256" key="18">
    <source>
        <dbReference type="HAMAP-Rule" id="MF_01966"/>
    </source>
</evidence>
<feature type="binding site" evidence="17">
    <location>
        <begin position="377"/>
        <end position="381"/>
    </location>
    <ligand>
        <name>AMP</name>
        <dbReference type="ChEBI" id="CHEBI:456215"/>
    </ligand>
</feature>
<dbReference type="SUPFAM" id="SSF53613">
    <property type="entry name" value="Ribokinase-like"/>
    <property type="match status" value="1"/>
</dbReference>
<evidence type="ECO:0000256" key="17">
    <source>
        <dbReference type="HAMAP-Rule" id="MF_01965"/>
    </source>
</evidence>
<comment type="similarity">
    <text evidence="3 19">In the N-terminal section; belongs to the NnrE/AIBP family.</text>
</comment>
<dbReference type="Gene3D" id="3.40.1190.20">
    <property type="match status" value="1"/>
</dbReference>
<dbReference type="InterPro" id="IPR017953">
    <property type="entry name" value="Carbohydrate_kinase_pred_CS"/>
</dbReference>
<keyword evidence="24" id="KW-1185">Reference proteome</keyword>
<evidence type="ECO:0000256" key="14">
    <source>
        <dbReference type="ARBA" id="ARBA00025153"/>
    </source>
</evidence>
<feature type="binding site" evidence="17">
    <location>
        <position position="235"/>
    </location>
    <ligand>
        <name>(6S)-NADPHX</name>
        <dbReference type="ChEBI" id="CHEBI:64076"/>
    </ligand>
</feature>
<accession>A0ABU5DMY4</accession>
<comment type="cofactor">
    <cofactor evidence="18 19">
        <name>K(+)</name>
        <dbReference type="ChEBI" id="CHEBI:29103"/>
    </cofactor>
    <text evidence="18 19">Binds 1 potassium ion per subunit.</text>
</comment>
<keyword evidence="8 17" id="KW-0521">NADP</keyword>
<feature type="binding site" evidence="18">
    <location>
        <begin position="67"/>
        <end position="71"/>
    </location>
    <ligand>
        <name>(6S)-NADPHX</name>
        <dbReference type="ChEBI" id="CHEBI:64076"/>
    </ligand>
</feature>
<evidence type="ECO:0000256" key="11">
    <source>
        <dbReference type="ARBA" id="ARBA00023235"/>
    </source>
</evidence>
<dbReference type="Pfam" id="PF03853">
    <property type="entry name" value="YjeF_N"/>
    <property type="match status" value="2"/>
</dbReference>
<keyword evidence="5 18" id="KW-0479">Metal-binding</keyword>
<dbReference type="InterPro" id="IPR000631">
    <property type="entry name" value="CARKD"/>
</dbReference>
<dbReference type="HAMAP" id="MF_01966">
    <property type="entry name" value="NADHX_epimerase"/>
    <property type="match status" value="1"/>
</dbReference>
<evidence type="ECO:0000256" key="7">
    <source>
        <dbReference type="ARBA" id="ARBA00022840"/>
    </source>
</evidence>
<keyword evidence="12 17" id="KW-0456">Lyase</keyword>
<evidence type="ECO:0000256" key="6">
    <source>
        <dbReference type="ARBA" id="ARBA00022741"/>
    </source>
</evidence>
<feature type="binding site" evidence="17">
    <location>
        <position position="287"/>
    </location>
    <ligand>
        <name>(6S)-NADPHX</name>
        <dbReference type="ChEBI" id="CHEBI:64076"/>
    </ligand>
</feature>
<dbReference type="InterPro" id="IPR036652">
    <property type="entry name" value="YjeF_N_dom_sf"/>
</dbReference>
<evidence type="ECO:0000256" key="9">
    <source>
        <dbReference type="ARBA" id="ARBA00022958"/>
    </source>
</evidence>
<evidence type="ECO:0000256" key="20">
    <source>
        <dbReference type="SAM" id="SignalP"/>
    </source>
</evidence>
<evidence type="ECO:0000256" key="8">
    <source>
        <dbReference type="ARBA" id="ARBA00022857"/>
    </source>
</evidence>
<gene>
    <name evidence="17" type="primary">nnrD</name>
    <name evidence="18" type="synonym">nnrE</name>
    <name evidence="23" type="ORF">SNE35_21470</name>
</gene>
<keyword evidence="6 17" id="KW-0547">Nucleotide-binding</keyword>
<dbReference type="InterPro" id="IPR004443">
    <property type="entry name" value="YjeF_N_dom"/>
</dbReference>
<keyword evidence="9 18" id="KW-0630">Potassium</keyword>
<dbReference type="EC" id="4.2.1.136" evidence="19"/>
<sequence length="467" mass="47301">MSLRRIIPLAASLPLFGTASSRAIETAALAGRPEDELMERAGLAVARLTLALQPREGAIWVACGPGNNGGDGRIAARLLAAQGRRVHVGLEPPAEPVALAIDALLGLGLNRPPSAELAAAIARINALDAPVIAVDLPSGLLADTGVPIGTQAVRADHTLSLLTLKPGLFTAQGRAQAGQIWFDDLGVTPTTAPDALLLGRDAVLALPLDPAGPASHKGVQGNVLLVGGAAGMQGALLLAGRAALAAGAGRVYLRLLDEAAAEFDTQRPELMHARYDTALAGKTVIAGCGGGAAIGQDLAPVIEQASRLVLDADALNAVAADPLLRQALKDRDAQTILTPHPLEAARLLGCTVAEVQAGRLRAAQTLADELHCTVVLKGSGSAIASPGRLPAINTSGSAALATAGTGDVLAGWIGGLWAQMPHSEPAAIAAAAVHWHGHAGESQAAGPLRAADLVERMHALHAWARGA</sequence>
<keyword evidence="20" id="KW-0732">Signal</keyword>
<feature type="binding site" evidence="17">
    <location>
        <position position="406"/>
    </location>
    <ligand>
        <name>AMP</name>
        <dbReference type="ChEBI" id="CHEBI:456215"/>
    </ligand>
</feature>
<evidence type="ECO:0000259" key="21">
    <source>
        <dbReference type="PROSITE" id="PS51383"/>
    </source>
</evidence>
<comment type="caution">
    <text evidence="23">The sequence shown here is derived from an EMBL/GenBank/DDBJ whole genome shotgun (WGS) entry which is preliminary data.</text>
</comment>
<dbReference type="PROSITE" id="PS51385">
    <property type="entry name" value="YJEF_N"/>
    <property type="match status" value="1"/>
</dbReference>
<evidence type="ECO:0000256" key="3">
    <source>
        <dbReference type="ARBA" id="ARBA00006001"/>
    </source>
</evidence>
<evidence type="ECO:0000256" key="10">
    <source>
        <dbReference type="ARBA" id="ARBA00023027"/>
    </source>
</evidence>
<feature type="domain" description="YjeF C-terminal" evidence="21">
    <location>
        <begin position="200"/>
        <end position="464"/>
    </location>
</feature>
<feature type="binding site" evidence="18">
    <location>
        <begin position="106"/>
        <end position="112"/>
    </location>
    <ligand>
        <name>(6S)-NADPHX</name>
        <dbReference type="ChEBI" id="CHEBI:64076"/>
    </ligand>
</feature>
<organism evidence="23 24">
    <name type="scientific">Roseateles agri</name>
    <dbReference type="NCBI Taxonomy" id="3098619"/>
    <lineage>
        <taxon>Bacteria</taxon>
        <taxon>Pseudomonadati</taxon>
        <taxon>Pseudomonadota</taxon>
        <taxon>Betaproteobacteria</taxon>
        <taxon>Burkholderiales</taxon>
        <taxon>Sphaerotilaceae</taxon>
        <taxon>Roseateles</taxon>
    </lineage>
</organism>
<comment type="catalytic activity">
    <reaction evidence="16 17 19">
        <text>(6S)-NADPHX + ADP = AMP + phosphate + NADPH + H(+)</text>
        <dbReference type="Rhea" id="RHEA:32235"/>
        <dbReference type="ChEBI" id="CHEBI:15378"/>
        <dbReference type="ChEBI" id="CHEBI:43474"/>
        <dbReference type="ChEBI" id="CHEBI:57783"/>
        <dbReference type="ChEBI" id="CHEBI:64076"/>
        <dbReference type="ChEBI" id="CHEBI:456215"/>
        <dbReference type="ChEBI" id="CHEBI:456216"/>
        <dbReference type="EC" id="4.2.1.136"/>
    </reaction>
</comment>
<dbReference type="EMBL" id="JAXCLA010000007">
    <property type="protein sequence ID" value="MDY0747091.1"/>
    <property type="molecule type" value="Genomic_DNA"/>
</dbReference>
<dbReference type="InterPro" id="IPR030677">
    <property type="entry name" value="Nnr"/>
</dbReference>
<evidence type="ECO:0000256" key="19">
    <source>
        <dbReference type="PIRNR" id="PIRNR017184"/>
    </source>
</evidence>
<reference evidence="23 24" key="1">
    <citation type="submission" date="2023-11" db="EMBL/GenBank/DDBJ databases">
        <title>Paucibacter sp. nov., isolated from fresh soil in Korea.</title>
        <authorList>
            <person name="Le N.T.T."/>
        </authorList>
    </citation>
    <scope>NUCLEOTIDE SEQUENCE [LARGE SCALE GENOMIC DNA]</scope>
    <source>
        <strain evidence="23 24">R3-3</strain>
    </source>
</reference>
<comment type="similarity">
    <text evidence="4 19">In the C-terminal section; belongs to the NnrD/CARKD family.</text>
</comment>
<name>A0ABU5DMY4_9BURK</name>
<evidence type="ECO:0000313" key="24">
    <source>
        <dbReference type="Proteomes" id="UP001285263"/>
    </source>
</evidence>
<keyword evidence="11 18" id="KW-0413">Isomerase</keyword>
<dbReference type="InterPro" id="IPR029056">
    <property type="entry name" value="Ribokinase-like"/>
</dbReference>
<comment type="function">
    <text evidence="14 19">Bifunctional enzyme that catalyzes the epimerization of the S- and R-forms of NAD(P)HX and the dehydration of the S-form of NAD(P)HX at the expense of ADP, which is converted to AMP. This allows the repair of both epimers of NAD(P)HX, a damaged form of NAD(P)H that is a result of enzymatic or heat-dependent hydration.</text>
</comment>
<dbReference type="HAMAP" id="MF_01965">
    <property type="entry name" value="NADHX_dehydratase"/>
    <property type="match status" value="1"/>
</dbReference>
<feature type="binding site" evidence="18">
    <location>
        <position position="68"/>
    </location>
    <ligand>
        <name>K(+)</name>
        <dbReference type="ChEBI" id="CHEBI:29103"/>
    </ligand>
</feature>
<dbReference type="PROSITE" id="PS01050">
    <property type="entry name" value="YJEF_C_2"/>
    <property type="match status" value="1"/>
</dbReference>
<dbReference type="EC" id="5.1.99.6" evidence="19"/>
<feature type="binding site" evidence="18">
    <location>
        <position position="138"/>
    </location>
    <ligand>
        <name>K(+)</name>
        <dbReference type="ChEBI" id="CHEBI:29103"/>
    </ligand>
</feature>
<dbReference type="NCBIfam" id="TIGR00196">
    <property type="entry name" value="yjeF_cterm"/>
    <property type="match status" value="1"/>
</dbReference>
<evidence type="ECO:0000256" key="1">
    <source>
        <dbReference type="ARBA" id="ARBA00000013"/>
    </source>
</evidence>
<dbReference type="PANTHER" id="PTHR12592:SF0">
    <property type="entry name" value="ATP-DEPENDENT (S)-NAD(P)H-HYDRATE DEHYDRATASE"/>
    <property type="match status" value="1"/>
</dbReference>
<evidence type="ECO:0000256" key="15">
    <source>
        <dbReference type="ARBA" id="ARBA00048238"/>
    </source>
</evidence>
<feature type="binding site" evidence="18">
    <location>
        <position position="102"/>
    </location>
    <ligand>
        <name>K(+)</name>
        <dbReference type="ChEBI" id="CHEBI:29103"/>
    </ligand>
</feature>
<feature type="domain" description="YjeF N-terminal" evidence="22">
    <location>
        <begin position="21"/>
        <end position="193"/>
    </location>
</feature>
<comment type="catalytic activity">
    <reaction evidence="1 18 19">
        <text>(6R)-NADHX = (6S)-NADHX</text>
        <dbReference type="Rhea" id="RHEA:32215"/>
        <dbReference type="ChEBI" id="CHEBI:64074"/>
        <dbReference type="ChEBI" id="CHEBI:64075"/>
        <dbReference type="EC" id="5.1.99.6"/>
    </reaction>
</comment>
<evidence type="ECO:0000259" key="22">
    <source>
        <dbReference type="PROSITE" id="PS51385"/>
    </source>
</evidence>
<evidence type="ECO:0000256" key="5">
    <source>
        <dbReference type="ARBA" id="ARBA00022723"/>
    </source>
</evidence>
<dbReference type="CDD" id="cd01171">
    <property type="entry name" value="YXKO-related"/>
    <property type="match status" value="1"/>
</dbReference>
<comment type="function">
    <text evidence="17">Catalyzes the dehydration of the S-form of NAD(P)HX at the expense of ADP, which is converted to AMP. Together with NAD(P)HX epimerase, which catalyzes the epimerization of the S- and R-forms, the enzyme allows the repair of both epimers of NAD(P)HX, a damaged form of NAD(P)H that is a result of enzymatic or heat-dependent hydration.</text>
</comment>
<comment type="catalytic activity">
    <reaction evidence="2 18 19">
        <text>(6R)-NADPHX = (6S)-NADPHX</text>
        <dbReference type="Rhea" id="RHEA:32227"/>
        <dbReference type="ChEBI" id="CHEBI:64076"/>
        <dbReference type="ChEBI" id="CHEBI:64077"/>
        <dbReference type="EC" id="5.1.99.6"/>
    </reaction>
</comment>
<dbReference type="SUPFAM" id="SSF64153">
    <property type="entry name" value="YjeF N-terminal domain-like"/>
    <property type="match status" value="1"/>
</dbReference>
<feature type="binding site" evidence="17">
    <location>
        <position position="407"/>
    </location>
    <ligand>
        <name>(6S)-NADPHX</name>
        <dbReference type="ChEBI" id="CHEBI:64076"/>
    </ligand>
</feature>
<evidence type="ECO:0000256" key="13">
    <source>
        <dbReference type="ARBA" id="ARBA00023268"/>
    </source>
</evidence>
<comment type="similarity">
    <text evidence="18">Belongs to the NnrE/AIBP family.</text>
</comment>
<keyword evidence="10 17" id="KW-0520">NAD</keyword>
<comment type="catalytic activity">
    <reaction evidence="15 17 19">
        <text>(6S)-NADHX + ADP = AMP + phosphate + NADH + H(+)</text>
        <dbReference type="Rhea" id="RHEA:32223"/>
        <dbReference type="ChEBI" id="CHEBI:15378"/>
        <dbReference type="ChEBI" id="CHEBI:43474"/>
        <dbReference type="ChEBI" id="CHEBI:57945"/>
        <dbReference type="ChEBI" id="CHEBI:64074"/>
        <dbReference type="ChEBI" id="CHEBI:456215"/>
        <dbReference type="ChEBI" id="CHEBI:456216"/>
        <dbReference type="EC" id="4.2.1.136"/>
    </reaction>
</comment>
<dbReference type="PIRSF" id="PIRSF017184">
    <property type="entry name" value="Nnr"/>
    <property type="match status" value="1"/>
</dbReference>
<keyword evidence="13" id="KW-0511">Multifunctional enzyme</keyword>
<dbReference type="PANTHER" id="PTHR12592">
    <property type="entry name" value="ATP-DEPENDENT (S)-NAD(P)H-HYDRATE DEHYDRATASE FAMILY MEMBER"/>
    <property type="match status" value="1"/>
</dbReference>
<dbReference type="Gene3D" id="3.40.50.10260">
    <property type="entry name" value="YjeF N-terminal domain"/>
    <property type="match status" value="2"/>
</dbReference>
<feature type="chain" id="PRO_5045647447" description="Bifunctional NAD(P)H-hydrate repair enzyme" evidence="20">
    <location>
        <begin position="24"/>
        <end position="467"/>
    </location>
</feature>
<dbReference type="PROSITE" id="PS51383">
    <property type="entry name" value="YJEF_C_3"/>
    <property type="match status" value="1"/>
</dbReference>
<comment type="similarity">
    <text evidence="17">Belongs to the NnrD/CARKD family.</text>
</comment>
<dbReference type="Proteomes" id="UP001285263">
    <property type="component" value="Unassembled WGS sequence"/>
</dbReference>
<evidence type="ECO:0000256" key="2">
    <source>
        <dbReference type="ARBA" id="ARBA00000909"/>
    </source>
</evidence>
<evidence type="ECO:0000256" key="12">
    <source>
        <dbReference type="ARBA" id="ARBA00023239"/>
    </source>
</evidence>
<evidence type="ECO:0000256" key="4">
    <source>
        <dbReference type="ARBA" id="ARBA00009524"/>
    </source>
</evidence>
<evidence type="ECO:0000313" key="23">
    <source>
        <dbReference type="EMBL" id="MDY0747091.1"/>
    </source>
</evidence>
<comment type="subunit">
    <text evidence="17">Homotetramer.</text>
</comment>
<dbReference type="Pfam" id="PF01256">
    <property type="entry name" value="Carb_kinase"/>
    <property type="match status" value="1"/>
</dbReference>
<protein>
    <recommendedName>
        <fullName evidence="19">Bifunctional NAD(P)H-hydrate repair enzyme</fullName>
    </recommendedName>
    <alternativeName>
        <fullName evidence="19">Nicotinamide nucleotide repair protein</fullName>
    </alternativeName>
    <domain>
        <recommendedName>
            <fullName evidence="19">ADP-dependent (S)-NAD(P)H-hydrate dehydratase</fullName>
            <ecNumber evidence="19">4.2.1.136</ecNumber>
        </recommendedName>
        <alternativeName>
            <fullName evidence="19">ADP-dependent NAD(P)HX dehydratase</fullName>
        </alternativeName>
    </domain>
    <domain>
        <recommendedName>
            <fullName evidence="19">NAD(P)H-hydrate epimerase</fullName>
            <ecNumber evidence="19">5.1.99.6</ecNumber>
        </recommendedName>
    </domain>
</protein>
<feature type="binding site" evidence="17">
    <location>
        <position position="340"/>
    </location>
    <ligand>
        <name>(6S)-NADPHX</name>
        <dbReference type="ChEBI" id="CHEBI:64076"/>
    </ligand>
</feature>
<comment type="cofactor">
    <cofactor evidence="17">
        <name>Mg(2+)</name>
        <dbReference type="ChEBI" id="CHEBI:18420"/>
    </cofactor>
</comment>